<dbReference type="AlphaFoldDB" id="A0A1J5P8S3"/>
<gene>
    <name evidence="2" type="ORF">GALL_545870</name>
</gene>
<evidence type="ECO:0000259" key="1">
    <source>
        <dbReference type="Pfam" id="PF09699"/>
    </source>
</evidence>
<dbReference type="Pfam" id="PF09699">
    <property type="entry name" value="Paired_CXXCH_1"/>
    <property type="match status" value="1"/>
</dbReference>
<reference evidence="2" key="1">
    <citation type="submission" date="2016-10" db="EMBL/GenBank/DDBJ databases">
        <title>Sequence of Gallionella enrichment culture.</title>
        <authorList>
            <person name="Poehlein A."/>
            <person name="Muehling M."/>
            <person name="Daniel R."/>
        </authorList>
    </citation>
    <scope>NUCLEOTIDE SEQUENCE</scope>
</reference>
<dbReference type="InterPro" id="IPR010177">
    <property type="entry name" value="Paired_CXXCH_1"/>
</dbReference>
<proteinExistence type="predicted"/>
<accession>A0A1J5P8S3</accession>
<dbReference type="Gene3D" id="1.10.1130.10">
    <property type="entry name" value="Flavocytochrome C3, Chain A"/>
    <property type="match status" value="1"/>
</dbReference>
<organism evidence="2">
    <name type="scientific">mine drainage metagenome</name>
    <dbReference type="NCBI Taxonomy" id="410659"/>
    <lineage>
        <taxon>unclassified sequences</taxon>
        <taxon>metagenomes</taxon>
        <taxon>ecological metagenomes</taxon>
    </lineage>
</organism>
<sequence>MTGVHPIAVPYPYNNAINTYNGIVTGAGVNLSDFVANPHAPTAKAVKLYTDDGSGNVSAGPVSAKSGIECTSCHDPHNKQVQDKLFLRGKLAGSTAASGYLCLQCHIK</sequence>
<name>A0A1J5P8S3_9ZZZZ</name>
<dbReference type="SUPFAM" id="SSF48695">
    <property type="entry name" value="Multiheme cytochromes"/>
    <property type="match status" value="1"/>
</dbReference>
<evidence type="ECO:0000313" key="2">
    <source>
        <dbReference type="EMBL" id="OIQ63868.1"/>
    </source>
</evidence>
<comment type="caution">
    <text evidence="2">The sequence shown here is derived from an EMBL/GenBank/DDBJ whole genome shotgun (WGS) entry which is preliminary data.</text>
</comment>
<feature type="domain" description="Doubled CXXCH motif" evidence="1">
    <location>
        <begin position="65"/>
        <end position="106"/>
    </location>
</feature>
<protein>
    <submittedName>
        <fullName evidence="2">Doubled CXXCH motif (Paired_CXXCH_1)</fullName>
    </submittedName>
</protein>
<dbReference type="EMBL" id="MLJW01008620">
    <property type="protein sequence ID" value="OIQ63868.1"/>
    <property type="molecule type" value="Genomic_DNA"/>
</dbReference>
<dbReference type="InterPro" id="IPR036280">
    <property type="entry name" value="Multihaem_cyt_sf"/>
</dbReference>